<gene>
    <name evidence="1" type="ORF">C0216_12750</name>
</gene>
<reference evidence="1 2" key="1">
    <citation type="submission" date="2018-01" db="EMBL/GenBank/DDBJ databases">
        <title>Draft genome Sequence of streptomyces globosus LZH-48.</title>
        <authorList>
            <person name="Ran K."/>
            <person name="Li Z."/>
            <person name="Wei S."/>
            <person name="Dong R."/>
        </authorList>
    </citation>
    <scope>NUCLEOTIDE SEQUENCE [LARGE SCALE GENOMIC DNA]</scope>
    <source>
        <strain evidence="1 2">LZH-48</strain>
    </source>
</reference>
<keyword evidence="2" id="KW-1185">Reference proteome</keyword>
<evidence type="ECO:0000313" key="1">
    <source>
        <dbReference type="EMBL" id="AXE24211.1"/>
    </source>
</evidence>
<evidence type="ECO:0000313" key="2">
    <source>
        <dbReference type="Proteomes" id="UP000252004"/>
    </source>
</evidence>
<sequence length="75" mass="7689">MVSVGETGGRGLLDWVCDLHSLNSVLASAAAAGPVPQPAPDPEPTADSLQWATHLVAVWSRLAAPMATRPETGSV</sequence>
<dbReference type="EMBL" id="CP030862">
    <property type="protein sequence ID" value="AXE24211.1"/>
    <property type="molecule type" value="Genomic_DNA"/>
</dbReference>
<accession>A0A344TZZ0</accession>
<proteinExistence type="predicted"/>
<name>A0A344TZZ0_9ACTN</name>
<dbReference type="KEGG" id="sgz:C0216_12750"/>
<dbReference type="RefSeq" id="WP_114055393.1">
    <property type="nucleotide sequence ID" value="NZ_CP030862.1"/>
</dbReference>
<protein>
    <submittedName>
        <fullName evidence="1">Uncharacterized protein</fullName>
    </submittedName>
</protein>
<dbReference type="Proteomes" id="UP000252004">
    <property type="component" value="Chromosome"/>
</dbReference>
<organism evidence="1 2">
    <name type="scientific">Streptomyces globosus</name>
    <dbReference type="NCBI Taxonomy" id="68209"/>
    <lineage>
        <taxon>Bacteria</taxon>
        <taxon>Bacillati</taxon>
        <taxon>Actinomycetota</taxon>
        <taxon>Actinomycetes</taxon>
        <taxon>Kitasatosporales</taxon>
        <taxon>Streptomycetaceae</taxon>
        <taxon>Streptomyces</taxon>
    </lineage>
</organism>
<dbReference type="AlphaFoldDB" id="A0A344TZZ0"/>